<dbReference type="Proteomes" id="UP000425178">
    <property type="component" value="Chromosome"/>
</dbReference>
<organism evidence="9 10">
    <name type="scientific">Corynebacterium comes</name>
    <dbReference type="NCBI Taxonomy" id="2675218"/>
    <lineage>
        <taxon>Bacteria</taxon>
        <taxon>Bacillati</taxon>
        <taxon>Actinomycetota</taxon>
        <taxon>Actinomycetes</taxon>
        <taxon>Mycobacteriales</taxon>
        <taxon>Corynebacteriaceae</taxon>
        <taxon>Corynebacterium</taxon>
    </lineage>
</organism>
<keyword evidence="5 7" id="KW-1133">Transmembrane helix</keyword>
<keyword evidence="10" id="KW-1185">Reference proteome</keyword>
<evidence type="ECO:0000313" key="10">
    <source>
        <dbReference type="Proteomes" id="UP000425178"/>
    </source>
</evidence>
<dbReference type="EMBL" id="CP046453">
    <property type="protein sequence ID" value="QGU05819.1"/>
    <property type="molecule type" value="Genomic_DNA"/>
</dbReference>
<name>A0A6B8VRX5_9CORY</name>
<feature type="transmembrane region" description="Helical" evidence="7">
    <location>
        <begin position="233"/>
        <end position="252"/>
    </location>
</feature>
<evidence type="ECO:0000256" key="1">
    <source>
        <dbReference type="ARBA" id="ARBA00004651"/>
    </source>
</evidence>
<dbReference type="Pfam" id="PF02687">
    <property type="entry name" value="FtsX"/>
    <property type="match status" value="1"/>
</dbReference>
<evidence type="ECO:0000313" key="9">
    <source>
        <dbReference type="EMBL" id="QGU05819.1"/>
    </source>
</evidence>
<dbReference type="KEGG" id="ccoe:CETAM_12970"/>
<reference evidence="9 10" key="1">
    <citation type="journal article" date="2021" name="Int. J. Syst. Evol. Microbiol.">
        <title>Classification of three corynebacterial strains isolated from a small paddock in North Rhine-Westphalia: proposal of &lt;i&gt;Corynebacterium kalinowskii&lt;/i&gt; sp. nov., &lt;i&gt;Corynebacterium comes&lt;/i&gt; sp. nov. and &lt;i&gt;Corynebacterium occultum&lt;/i&gt; sp. nov.</title>
        <authorList>
            <person name="Schaffert L."/>
            <person name="Ruwe M."/>
            <person name="Milse J."/>
            <person name="Hanuschka K."/>
            <person name="Ortseifen V."/>
            <person name="Droste J."/>
            <person name="Brandt D."/>
            <person name="Schl L."/>
            <person name="Kutter Y."/>
            <person name="Vinke S."/>
            <person name="Vieh P."/>
            <person name="Jacob L."/>
            <person name="L N.C."/>
            <person name="Schulte-Berndt E."/>
            <person name="Hain C."/>
            <person name="Linder M."/>
            <person name="Schmidt P."/>
            <person name="Wollenschl L."/>
            <person name="Luttermann T."/>
            <person name="Thieme E."/>
            <person name="Hassa J."/>
            <person name="Haak M."/>
            <person name="Wittchen M."/>
            <person name="Mentz A."/>
            <person name="Persicke M."/>
            <person name="Busche T."/>
            <person name="R C."/>
        </authorList>
    </citation>
    <scope>NUCLEOTIDE SEQUENCE [LARGE SCALE GENOMIC DNA]</scope>
    <source>
        <strain evidence="9 10">2019</strain>
    </source>
</reference>
<comment type="subcellular location">
    <subcellularLocation>
        <location evidence="1">Cell membrane</location>
        <topology evidence="1">Multi-pass membrane protein</topology>
    </subcellularLocation>
</comment>
<dbReference type="InterPro" id="IPR051125">
    <property type="entry name" value="ABC-4/HrtB_transporter"/>
</dbReference>
<proteinExistence type="predicted"/>
<dbReference type="PANTHER" id="PTHR43738:SF1">
    <property type="entry name" value="HEMIN TRANSPORT SYSTEM PERMEASE PROTEIN HRTB-RELATED"/>
    <property type="match status" value="1"/>
</dbReference>
<keyword evidence="2" id="KW-0813">Transport</keyword>
<keyword evidence="6 7" id="KW-0472">Membrane</keyword>
<evidence type="ECO:0000256" key="5">
    <source>
        <dbReference type="ARBA" id="ARBA00022989"/>
    </source>
</evidence>
<feature type="domain" description="ABC3 transporter permease C-terminal" evidence="8">
    <location>
        <begin position="234"/>
        <end position="341"/>
    </location>
</feature>
<feature type="transmembrane region" description="Helical" evidence="7">
    <location>
        <begin position="307"/>
        <end position="332"/>
    </location>
</feature>
<dbReference type="GO" id="GO:0005886">
    <property type="term" value="C:plasma membrane"/>
    <property type="evidence" value="ECO:0007669"/>
    <property type="project" value="UniProtKB-SubCell"/>
</dbReference>
<evidence type="ECO:0000259" key="8">
    <source>
        <dbReference type="Pfam" id="PF02687"/>
    </source>
</evidence>
<evidence type="ECO:0000256" key="2">
    <source>
        <dbReference type="ARBA" id="ARBA00022448"/>
    </source>
</evidence>
<evidence type="ECO:0000256" key="3">
    <source>
        <dbReference type="ARBA" id="ARBA00022475"/>
    </source>
</evidence>
<evidence type="ECO:0000256" key="7">
    <source>
        <dbReference type="SAM" id="Phobius"/>
    </source>
</evidence>
<gene>
    <name evidence="9" type="ORF">CETAM_12970</name>
</gene>
<evidence type="ECO:0000256" key="6">
    <source>
        <dbReference type="ARBA" id="ARBA00023136"/>
    </source>
</evidence>
<feature type="transmembrane region" description="Helical" evidence="7">
    <location>
        <begin position="15"/>
        <end position="35"/>
    </location>
</feature>
<dbReference type="RefSeq" id="WP_156229219.1">
    <property type="nucleotide sequence ID" value="NZ_CP046453.1"/>
</dbReference>
<dbReference type="PANTHER" id="PTHR43738">
    <property type="entry name" value="ABC TRANSPORTER, MEMBRANE PROTEIN"/>
    <property type="match status" value="1"/>
</dbReference>
<dbReference type="AlphaFoldDB" id="A0A6B8VRX5"/>
<dbReference type="InterPro" id="IPR003838">
    <property type="entry name" value="ABC3_permease_C"/>
</dbReference>
<evidence type="ECO:0000256" key="4">
    <source>
        <dbReference type="ARBA" id="ARBA00022692"/>
    </source>
</evidence>
<accession>A0A6B8VRX5</accession>
<feature type="transmembrane region" description="Helical" evidence="7">
    <location>
        <begin position="279"/>
        <end position="301"/>
    </location>
</feature>
<sequence length="349" mass="35349">MFLGIRDIAHARGRFALIGTVVGLITVLLVMLTGLTGGLGAQNTSALRALDPDRYVFTSEAPSFAGSAVTPADVAAWERIDAVSAVTPVGFLQTRLEADTAAAVAVVGLPAGTGLPGGGTVPAGGALLSESLVDAPLDTVHLGGREIPLAGTAPDEYHSHSPVVWVDTETWRAVANVGDDVVGTVLAVDGELDGAGWEAASISTGTLVETVSGSFAGLAAYGSEQGSLRTMQGFLYVISALVTISFLTVWTIQRTRDLAILRALGASARYLVTDALGQAALILAAGVSLGALAGWGLGVVAGQAVPFLLTVGTVLYPALGIWALGILGAFLATRRVARIDPLNALGGNG</sequence>
<keyword evidence="3" id="KW-1003">Cell membrane</keyword>
<keyword evidence="4 7" id="KW-0812">Transmembrane</keyword>
<protein>
    <submittedName>
        <fullName evidence="9">FtsX-like permease family protein</fullName>
    </submittedName>
</protein>